<proteinExistence type="predicted"/>
<evidence type="ECO:0000313" key="2">
    <source>
        <dbReference type="EMBL" id="MCI65142.1"/>
    </source>
</evidence>
<feature type="region of interest" description="Disordered" evidence="1">
    <location>
        <begin position="1"/>
        <end position="77"/>
    </location>
</feature>
<keyword evidence="3" id="KW-1185">Reference proteome</keyword>
<feature type="compositionally biased region" description="Basic and acidic residues" evidence="1">
    <location>
        <begin position="67"/>
        <end position="77"/>
    </location>
</feature>
<sequence length="77" mass="8363">HHHTVRETASTYQGQRRYQRPFGSSWPEIRPEGTERFTGSSTTSTSSGSSAAASGSTTFTPAPSVFRLRDEDGRASV</sequence>
<evidence type="ECO:0000313" key="3">
    <source>
        <dbReference type="Proteomes" id="UP000265520"/>
    </source>
</evidence>
<feature type="compositionally biased region" description="Polar residues" evidence="1">
    <location>
        <begin position="7"/>
        <end position="16"/>
    </location>
</feature>
<accession>A0A392TVM8</accession>
<evidence type="ECO:0000256" key="1">
    <source>
        <dbReference type="SAM" id="MobiDB-lite"/>
    </source>
</evidence>
<feature type="non-terminal residue" evidence="2">
    <location>
        <position position="1"/>
    </location>
</feature>
<comment type="caution">
    <text evidence="2">The sequence shown here is derived from an EMBL/GenBank/DDBJ whole genome shotgun (WGS) entry which is preliminary data.</text>
</comment>
<dbReference type="EMBL" id="LXQA010670387">
    <property type="protein sequence ID" value="MCI65142.1"/>
    <property type="molecule type" value="Genomic_DNA"/>
</dbReference>
<dbReference type="AlphaFoldDB" id="A0A392TVM8"/>
<dbReference type="Proteomes" id="UP000265520">
    <property type="component" value="Unassembled WGS sequence"/>
</dbReference>
<reference evidence="2 3" key="1">
    <citation type="journal article" date="2018" name="Front. Plant Sci.">
        <title>Red Clover (Trifolium pratense) and Zigzag Clover (T. medium) - A Picture of Genomic Similarities and Differences.</title>
        <authorList>
            <person name="Dluhosova J."/>
            <person name="Istvanek J."/>
            <person name="Nedelnik J."/>
            <person name="Repkova J."/>
        </authorList>
    </citation>
    <scope>NUCLEOTIDE SEQUENCE [LARGE SCALE GENOMIC DNA]</scope>
    <source>
        <strain evidence="3">cv. 10/8</strain>
        <tissue evidence="2">Leaf</tissue>
    </source>
</reference>
<organism evidence="2 3">
    <name type="scientific">Trifolium medium</name>
    <dbReference type="NCBI Taxonomy" id="97028"/>
    <lineage>
        <taxon>Eukaryota</taxon>
        <taxon>Viridiplantae</taxon>
        <taxon>Streptophyta</taxon>
        <taxon>Embryophyta</taxon>
        <taxon>Tracheophyta</taxon>
        <taxon>Spermatophyta</taxon>
        <taxon>Magnoliopsida</taxon>
        <taxon>eudicotyledons</taxon>
        <taxon>Gunneridae</taxon>
        <taxon>Pentapetalae</taxon>
        <taxon>rosids</taxon>
        <taxon>fabids</taxon>
        <taxon>Fabales</taxon>
        <taxon>Fabaceae</taxon>
        <taxon>Papilionoideae</taxon>
        <taxon>50 kb inversion clade</taxon>
        <taxon>NPAAA clade</taxon>
        <taxon>Hologalegina</taxon>
        <taxon>IRL clade</taxon>
        <taxon>Trifolieae</taxon>
        <taxon>Trifolium</taxon>
    </lineage>
</organism>
<protein>
    <submittedName>
        <fullName evidence="2">Uncharacterized protein</fullName>
    </submittedName>
</protein>
<feature type="compositionally biased region" description="Low complexity" evidence="1">
    <location>
        <begin position="37"/>
        <end position="64"/>
    </location>
</feature>
<name>A0A392TVM8_9FABA</name>